<feature type="domain" description="GTP cyclohydrolase N-terminal" evidence="3">
    <location>
        <begin position="152"/>
        <end position="379"/>
    </location>
</feature>
<keyword evidence="5" id="KW-1185">Reference proteome</keyword>
<dbReference type="PANTHER" id="PTHR47259">
    <property type="match status" value="1"/>
</dbReference>
<feature type="region of interest" description="Disordered" evidence="2">
    <location>
        <begin position="45"/>
        <end position="67"/>
    </location>
</feature>
<evidence type="ECO:0000313" key="5">
    <source>
        <dbReference type="Proteomes" id="UP000037035"/>
    </source>
</evidence>
<keyword evidence="1" id="KW-0175">Coiled coil</keyword>
<dbReference type="STRING" id="27349.A0A0L6V3R4"/>
<sequence length="625" mass="68341">MADPATQSDAAKTNQLLHNLIAEVKSLKESQSSLELKLESLGLSFPSNYSAQSNPNPQPTGGDILSQSSHTLPAELQHLTAGSRPLPVPVTLSTSTSSSSSRVSKRGAFEDEGSIREKAKFVEWMKNEGALLGGDGNASEIIGKHATLYPQRLVLTTYPGQTGIHPIPLEWGASDPQKRGPVVASRHPQSLRIRNAIGAYSGPYCIYKALATAIGAIDPNHRPDFSNTQPPFDVSPNPSWFDPSKIVSMDPWGHLAPQLFKAYFDSGVDIRPTVACTKAHLKLAELDESAAEGKLLIDGKIVVKSPGTWAEKAAQTAVESTGGKWEALSEEERHLLTSKRAGVEVQVTKAAVEPVWNLPGVAARFGISEAILRRALFEDTGGMYPELLTRSDLKTYLPPIGGLTIYIFGDPNFVSDPSKELTLRVHDECNGSDVFGSSVGSLNFIHYQPCSFAPVVRTYFTESKRPSNAPSEGVVGLLFIFARKEELLVKVVTKYLVYNARKRGGDSAAFYFQRTESVAGVKDMRFQALMPDVLHWLGIKKIDVMCSMSDMKHDAIVQSGIPILLRKDIPEHLIPSDSRVEIDAKIAAGMFNLLEERYFSASKVVTEEDLKNTIGQRCEWEDVDH</sequence>
<keyword evidence="4" id="KW-0378">Hydrolase</keyword>
<evidence type="ECO:0000256" key="2">
    <source>
        <dbReference type="SAM" id="MobiDB-lite"/>
    </source>
</evidence>
<gene>
    <name evidence="4" type="ORF">VP01_2745g2</name>
</gene>
<dbReference type="GO" id="GO:0016787">
    <property type="term" value="F:hydrolase activity"/>
    <property type="evidence" value="ECO:0007669"/>
    <property type="project" value="UniProtKB-KW"/>
</dbReference>
<feature type="region of interest" description="Disordered" evidence="2">
    <location>
        <begin position="80"/>
        <end position="110"/>
    </location>
</feature>
<dbReference type="VEuPathDB" id="FungiDB:VP01_2745g2"/>
<evidence type="ECO:0000259" key="3">
    <source>
        <dbReference type="Pfam" id="PF12471"/>
    </source>
</evidence>
<dbReference type="SUPFAM" id="SSF142695">
    <property type="entry name" value="RibA-like"/>
    <property type="match status" value="1"/>
</dbReference>
<comment type="caution">
    <text evidence="4">The sequence shown here is derived from an EMBL/GenBank/DDBJ whole genome shotgun (WGS) entry which is preliminary data.</text>
</comment>
<dbReference type="Proteomes" id="UP000037035">
    <property type="component" value="Unassembled WGS sequence"/>
</dbReference>
<dbReference type="EMBL" id="LAVV01007663">
    <property type="protein sequence ID" value="KNZ55182.1"/>
    <property type="molecule type" value="Genomic_DNA"/>
</dbReference>
<evidence type="ECO:0000313" key="4">
    <source>
        <dbReference type="EMBL" id="KNZ55182.1"/>
    </source>
</evidence>
<dbReference type="InterPro" id="IPR036144">
    <property type="entry name" value="RibA-like_sf"/>
</dbReference>
<organism evidence="4 5">
    <name type="scientific">Puccinia sorghi</name>
    <dbReference type="NCBI Taxonomy" id="27349"/>
    <lineage>
        <taxon>Eukaryota</taxon>
        <taxon>Fungi</taxon>
        <taxon>Dikarya</taxon>
        <taxon>Basidiomycota</taxon>
        <taxon>Pucciniomycotina</taxon>
        <taxon>Pucciniomycetes</taxon>
        <taxon>Pucciniales</taxon>
        <taxon>Pucciniaceae</taxon>
        <taxon>Puccinia</taxon>
    </lineage>
</organism>
<dbReference type="AlphaFoldDB" id="A0A0L6V3R4"/>
<dbReference type="InterPro" id="IPR022163">
    <property type="entry name" value="GTP_CH_N"/>
</dbReference>
<reference evidence="4 5" key="1">
    <citation type="submission" date="2015-08" db="EMBL/GenBank/DDBJ databases">
        <title>Next Generation Sequencing and Analysis of the Genome of Puccinia sorghi L Schw, the Causal Agent of Maize Common Rust.</title>
        <authorList>
            <person name="Rochi L."/>
            <person name="Burguener G."/>
            <person name="Darino M."/>
            <person name="Turjanski A."/>
            <person name="Kreff E."/>
            <person name="Dieguez M.J."/>
            <person name="Sacco F."/>
        </authorList>
    </citation>
    <scope>NUCLEOTIDE SEQUENCE [LARGE SCALE GENOMIC DNA]</scope>
    <source>
        <strain evidence="4 5">RO10H11247</strain>
    </source>
</reference>
<feature type="compositionally biased region" description="Polar residues" evidence="2">
    <location>
        <begin position="45"/>
        <end position="55"/>
    </location>
</feature>
<dbReference type="Gene3D" id="3.40.50.10990">
    <property type="entry name" value="GTP cyclohydrolase II"/>
    <property type="match status" value="1"/>
</dbReference>
<feature type="coiled-coil region" evidence="1">
    <location>
        <begin position="10"/>
        <end position="37"/>
    </location>
</feature>
<proteinExistence type="predicted"/>
<accession>A0A0L6V3R4</accession>
<evidence type="ECO:0000256" key="1">
    <source>
        <dbReference type="SAM" id="Coils"/>
    </source>
</evidence>
<dbReference type="OrthoDB" id="57939at2759"/>
<dbReference type="Pfam" id="PF12471">
    <property type="entry name" value="GTP_CH_N"/>
    <property type="match status" value="1"/>
</dbReference>
<protein>
    <submittedName>
        <fullName evidence="4">GTP cyclohydrolase II</fullName>
    </submittedName>
</protein>
<feature type="compositionally biased region" description="Low complexity" evidence="2">
    <location>
        <begin position="89"/>
        <end position="102"/>
    </location>
</feature>
<dbReference type="PANTHER" id="PTHR47259:SF2">
    <property type="entry name" value="URACIL-REGULATED PROTEIN 1"/>
    <property type="match status" value="1"/>
</dbReference>
<name>A0A0L6V3R4_9BASI</name>